<dbReference type="RefSeq" id="WP_381261692.1">
    <property type="nucleotide sequence ID" value="NZ_JBHTBI010000054.1"/>
</dbReference>
<keyword evidence="2" id="KW-0540">Nuclease</keyword>
<dbReference type="Gene3D" id="3.40.1350.10">
    <property type="match status" value="1"/>
</dbReference>
<feature type="domain" description="Restriction endonuclease type IV Mrr" evidence="1">
    <location>
        <begin position="183"/>
        <end position="296"/>
    </location>
</feature>
<dbReference type="EMBL" id="JBHTEC010000001">
    <property type="protein sequence ID" value="MFD0280097.1"/>
    <property type="molecule type" value="Genomic_DNA"/>
</dbReference>
<keyword evidence="2" id="KW-0255">Endonuclease</keyword>
<dbReference type="GO" id="GO:0004519">
    <property type="term" value="F:endonuclease activity"/>
    <property type="evidence" value="ECO:0007669"/>
    <property type="project" value="UniProtKB-KW"/>
</dbReference>
<dbReference type="Pfam" id="PF04471">
    <property type="entry name" value="Mrr_cat"/>
    <property type="match status" value="1"/>
</dbReference>
<reference evidence="3" key="1">
    <citation type="journal article" date="2019" name="Int. J. Syst. Evol. Microbiol.">
        <title>The Global Catalogue of Microorganisms (GCM) 10K type strain sequencing project: providing services to taxonomists for standard genome sequencing and annotation.</title>
        <authorList>
            <consortium name="The Broad Institute Genomics Platform"/>
            <consortium name="The Broad Institute Genome Sequencing Center for Infectious Disease"/>
            <person name="Wu L."/>
            <person name="Ma J."/>
        </authorList>
    </citation>
    <scope>NUCLEOTIDE SEQUENCE [LARGE SCALE GENOMIC DNA]</scope>
    <source>
        <strain evidence="3">CGMCC 4.7198</strain>
    </source>
</reference>
<keyword evidence="3" id="KW-1185">Reference proteome</keyword>
<evidence type="ECO:0000313" key="2">
    <source>
        <dbReference type="EMBL" id="MFD0280097.1"/>
    </source>
</evidence>
<organism evidence="2 3">
    <name type="scientific">Streptomyces lutosisoli</name>
    <dbReference type="NCBI Taxonomy" id="2665721"/>
    <lineage>
        <taxon>Bacteria</taxon>
        <taxon>Bacillati</taxon>
        <taxon>Actinomycetota</taxon>
        <taxon>Actinomycetes</taxon>
        <taxon>Kitasatosporales</taxon>
        <taxon>Streptomycetaceae</taxon>
        <taxon>Streptomyces</taxon>
    </lineage>
</organism>
<dbReference type="PANTHER" id="PTHR30015">
    <property type="entry name" value="MRR RESTRICTION SYSTEM PROTEIN"/>
    <property type="match status" value="1"/>
</dbReference>
<dbReference type="SUPFAM" id="SSF52980">
    <property type="entry name" value="Restriction endonuclease-like"/>
    <property type="match status" value="1"/>
</dbReference>
<dbReference type="InterPro" id="IPR007560">
    <property type="entry name" value="Restrct_endonuc_IV_Mrr"/>
</dbReference>
<proteinExistence type="predicted"/>
<evidence type="ECO:0000259" key="1">
    <source>
        <dbReference type="Pfam" id="PF04471"/>
    </source>
</evidence>
<gene>
    <name evidence="2" type="ORF">ACFQZP_00140</name>
</gene>
<protein>
    <submittedName>
        <fullName evidence="2">Restriction endonuclease</fullName>
    </submittedName>
</protein>
<comment type="caution">
    <text evidence="2">The sequence shown here is derived from an EMBL/GenBank/DDBJ whole genome shotgun (WGS) entry which is preliminary data.</text>
</comment>
<dbReference type="InterPro" id="IPR011856">
    <property type="entry name" value="tRNA_endonuc-like_dom_sf"/>
</dbReference>
<evidence type="ECO:0000313" key="3">
    <source>
        <dbReference type="Proteomes" id="UP001596957"/>
    </source>
</evidence>
<dbReference type="InterPro" id="IPR011335">
    <property type="entry name" value="Restrct_endonuc-II-like"/>
</dbReference>
<accession>A0ABW2V805</accession>
<dbReference type="Proteomes" id="UP001596957">
    <property type="component" value="Unassembled WGS sequence"/>
</dbReference>
<dbReference type="PANTHER" id="PTHR30015:SF6">
    <property type="entry name" value="SLL1429 PROTEIN"/>
    <property type="match status" value="1"/>
</dbReference>
<sequence length="320" mass="35063">MPNFEDDGLNRALRKLINEATDDHLLSVFLHFAEGRVAEGIYSELHDHHAVVEAELEHANKLRGGLDTPTSDGCAQAHHQLREVLKAELADAKAAMDEAAGIWHTLRRSSGVDLRARFGPGADTTESGLERAGWLRQQLAAADQRVENALDEHCEELHRLALLEAEYRAFTETSDSISADDFDAMTPVEFEEATAALVHRDGLTLVRRNGGARDLGADVIAVAPDGRKIVIQCKYRSPGGRPVGSPVIQTLNGTARPVHAADIVIALTNRSFTEPARELAAAQNIHLLFGRRLRRWATWGMPLLEVLGEDRQDSDKSDAA</sequence>
<dbReference type="InterPro" id="IPR052906">
    <property type="entry name" value="Type_IV_Methyl-Rstrct_Enzyme"/>
</dbReference>
<keyword evidence="2" id="KW-0378">Hydrolase</keyword>
<name>A0ABW2V805_9ACTN</name>